<evidence type="ECO:0000313" key="3">
    <source>
        <dbReference type="Proteomes" id="UP000683925"/>
    </source>
</evidence>
<dbReference type="Proteomes" id="UP000683925">
    <property type="component" value="Unassembled WGS sequence"/>
</dbReference>
<dbReference type="OrthoDB" id="308781at2759"/>
<dbReference type="EMBL" id="CAJJDP010000100">
    <property type="protein sequence ID" value="CAD8191761.1"/>
    <property type="molecule type" value="Genomic_DNA"/>
</dbReference>
<name>A0A8S1WSS3_PAROT</name>
<keyword evidence="3" id="KW-1185">Reference proteome</keyword>
<dbReference type="AlphaFoldDB" id="A0A8S1WSS3"/>
<dbReference type="OMA" id="ENDTEQF"/>
<gene>
    <name evidence="2" type="ORF">POCTA_138.1.T1000171</name>
</gene>
<proteinExistence type="predicted"/>
<feature type="region of interest" description="Disordered" evidence="1">
    <location>
        <begin position="25"/>
        <end position="69"/>
    </location>
</feature>
<reference evidence="2" key="1">
    <citation type="submission" date="2021-01" db="EMBL/GenBank/DDBJ databases">
        <authorList>
            <consortium name="Genoscope - CEA"/>
            <person name="William W."/>
        </authorList>
    </citation>
    <scope>NUCLEOTIDE SEQUENCE</scope>
</reference>
<accession>A0A8S1WSS3</accession>
<feature type="compositionally biased region" description="Low complexity" evidence="1">
    <location>
        <begin position="87"/>
        <end position="98"/>
    </location>
</feature>
<organism evidence="2 3">
    <name type="scientific">Paramecium octaurelia</name>
    <dbReference type="NCBI Taxonomy" id="43137"/>
    <lineage>
        <taxon>Eukaryota</taxon>
        <taxon>Sar</taxon>
        <taxon>Alveolata</taxon>
        <taxon>Ciliophora</taxon>
        <taxon>Intramacronucleata</taxon>
        <taxon>Oligohymenophorea</taxon>
        <taxon>Peniculida</taxon>
        <taxon>Parameciidae</taxon>
        <taxon>Paramecium</taxon>
    </lineage>
</organism>
<feature type="region of interest" description="Disordered" evidence="1">
    <location>
        <begin position="87"/>
        <end position="119"/>
    </location>
</feature>
<comment type="caution">
    <text evidence="2">The sequence shown here is derived from an EMBL/GenBank/DDBJ whole genome shotgun (WGS) entry which is preliminary data.</text>
</comment>
<evidence type="ECO:0000313" key="2">
    <source>
        <dbReference type="EMBL" id="CAD8191761.1"/>
    </source>
</evidence>
<feature type="compositionally biased region" description="Polar residues" evidence="1">
    <location>
        <begin position="32"/>
        <end position="69"/>
    </location>
</feature>
<feature type="compositionally biased region" description="Polar residues" evidence="1">
    <location>
        <begin position="107"/>
        <end position="119"/>
    </location>
</feature>
<protein>
    <submittedName>
        <fullName evidence="2">Uncharacterized protein</fullName>
    </submittedName>
</protein>
<evidence type="ECO:0000256" key="1">
    <source>
        <dbReference type="SAM" id="MobiDB-lite"/>
    </source>
</evidence>
<sequence>MDNSNFKDQQQEILTNEALSQYQYKSKKVSWKESSTQNNAPKKNNQLNEQTQIESQGKPQSQSQNQENDTEQFYPSLKVNINSFENQQKQENQSQHNQTNDQKQHLTHSQARKNSQLKIQPAFNVNIQITRIYHKKSQSQIPASRQYYRIQQEKNELRPTQQSQSNLIQSQSSEIINMCVGNPAIKSEVRGTQPQESFEIRLKVSEDPDIQQKQKILLEIHDILKQIKIISNCKKHSILEDALQLCLIYLPQIRGYGHSMISQQFYEKAQQIYQIERNKQGFCRRFYHLLIFSDCWTLQNITMLHEIIMKHQQIPLETYHISYDIVKKTFAFPKSISSRQMPEKPKVIQQIIQNEQNKRIVLSLTTKTLFQYVNLPAKEIDEDIEEFGDELQFIDMILKLIPLAF</sequence>